<evidence type="ECO:0000313" key="2">
    <source>
        <dbReference type="EMBL" id="KAF8429433.1"/>
    </source>
</evidence>
<feature type="compositionally biased region" description="Polar residues" evidence="1">
    <location>
        <begin position="486"/>
        <end position="499"/>
    </location>
</feature>
<feature type="region of interest" description="Disordered" evidence="1">
    <location>
        <begin position="122"/>
        <end position="195"/>
    </location>
</feature>
<organism evidence="2 3">
    <name type="scientific">Boletus edulis BED1</name>
    <dbReference type="NCBI Taxonomy" id="1328754"/>
    <lineage>
        <taxon>Eukaryota</taxon>
        <taxon>Fungi</taxon>
        <taxon>Dikarya</taxon>
        <taxon>Basidiomycota</taxon>
        <taxon>Agaricomycotina</taxon>
        <taxon>Agaricomycetes</taxon>
        <taxon>Agaricomycetidae</taxon>
        <taxon>Boletales</taxon>
        <taxon>Boletineae</taxon>
        <taxon>Boletaceae</taxon>
        <taxon>Boletoideae</taxon>
        <taxon>Boletus</taxon>
    </lineage>
</organism>
<keyword evidence="3" id="KW-1185">Reference proteome</keyword>
<feature type="compositionally biased region" description="Polar residues" evidence="1">
    <location>
        <begin position="320"/>
        <end position="334"/>
    </location>
</feature>
<dbReference type="Proteomes" id="UP001194468">
    <property type="component" value="Unassembled WGS sequence"/>
</dbReference>
<feature type="compositionally biased region" description="Low complexity" evidence="1">
    <location>
        <begin position="304"/>
        <end position="319"/>
    </location>
</feature>
<dbReference type="AlphaFoldDB" id="A0AAD4BHB8"/>
<feature type="region of interest" description="Disordered" evidence="1">
    <location>
        <begin position="568"/>
        <end position="628"/>
    </location>
</feature>
<protein>
    <submittedName>
        <fullName evidence="2">Uncharacterized protein</fullName>
    </submittedName>
</protein>
<feature type="compositionally biased region" description="Acidic residues" evidence="1">
    <location>
        <begin position="579"/>
        <end position="592"/>
    </location>
</feature>
<reference evidence="2" key="2">
    <citation type="journal article" date="2020" name="Nat. Commun.">
        <title>Large-scale genome sequencing of mycorrhizal fungi provides insights into the early evolution of symbiotic traits.</title>
        <authorList>
            <person name="Miyauchi S."/>
            <person name="Kiss E."/>
            <person name="Kuo A."/>
            <person name="Drula E."/>
            <person name="Kohler A."/>
            <person name="Sanchez-Garcia M."/>
            <person name="Morin E."/>
            <person name="Andreopoulos B."/>
            <person name="Barry K.W."/>
            <person name="Bonito G."/>
            <person name="Buee M."/>
            <person name="Carver A."/>
            <person name="Chen C."/>
            <person name="Cichocki N."/>
            <person name="Clum A."/>
            <person name="Culley D."/>
            <person name="Crous P.W."/>
            <person name="Fauchery L."/>
            <person name="Girlanda M."/>
            <person name="Hayes R.D."/>
            <person name="Keri Z."/>
            <person name="LaButti K."/>
            <person name="Lipzen A."/>
            <person name="Lombard V."/>
            <person name="Magnuson J."/>
            <person name="Maillard F."/>
            <person name="Murat C."/>
            <person name="Nolan M."/>
            <person name="Ohm R.A."/>
            <person name="Pangilinan J."/>
            <person name="Pereira M.F."/>
            <person name="Perotto S."/>
            <person name="Peter M."/>
            <person name="Pfister S."/>
            <person name="Riley R."/>
            <person name="Sitrit Y."/>
            <person name="Stielow J.B."/>
            <person name="Szollosi G."/>
            <person name="Zifcakova L."/>
            <person name="Stursova M."/>
            <person name="Spatafora J.W."/>
            <person name="Tedersoo L."/>
            <person name="Vaario L.M."/>
            <person name="Yamada A."/>
            <person name="Yan M."/>
            <person name="Wang P."/>
            <person name="Xu J."/>
            <person name="Bruns T."/>
            <person name="Baldrian P."/>
            <person name="Vilgalys R."/>
            <person name="Dunand C."/>
            <person name="Henrissat B."/>
            <person name="Grigoriev I.V."/>
            <person name="Hibbett D."/>
            <person name="Nagy L.G."/>
            <person name="Martin F.M."/>
        </authorList>
    </citation>
    <scope>NUCLEOTIDE SEQUENCE</scope>
    <source>
        <strain evidence="2">BED1</strain>
    </source>
</reference>
<comment type="caution">
    <text evidence="2">The sequence shown here is derived from an EMBL/GenBank/DDBJ whole genome shotgun (WGS) entry which is preliminary data.</text>
</comment>
<name>A0AAD4BHB8_BOLED</name>
<dbReference type="EMBL" id="WHUW01000067">
    <property type="protein sequence ID" value="KAF8429433.1"/>
    <property type="molecule type" value="Genomic_DNA"/>
</dbReference>
<feature type="compositionally biased region" description="Low complexity" evidence="1">
    <location>
        <begin position="427"/>
        <end position="449"/>
    </location>
</feature>
<feature type="compositionally biased region" description="Pro residues" evidence="1">
    <location>
        <begin position="128"/>
        <end position="144"/>
    </location>
</feature>
<gene>
    <name evidence="2" type="ORF">L210DRAFT_3652075</name>
</gene>
<evidence type="ECO:0000256" key="1">
    <source>
        <dbReference type="SAM" id="MobiDB-lite"/>
    </source>
</evidence>
<reference evidence="2" key="1">
    <citation type="submission" date="2019-10" db="EMBL/GenBank/DDBJ databases">
        <authorList>
            <consortium name="DOE Joint Genome Institute"/>
            <person name="Kuo A."/>
            <person name="Miyauchi S."/>
            <person name="Kiss E."/>
            <person name="Drula E."/>
            <person name="Kohler A."/>
            <person name="Sanchez-Garcia M."/>
            <person name="Andreopoulos B."/>
            <person name="Barry K.W."/>
            <person name="Bonito G."/>
            <person name="Buee M."/>
            <person name="Carver A."/>
            <person name="Chen C."/>
            <person name="Cichocki N."/>
            <person name="Clum A."/>
            <person name="Culley D."/>
            <person name="Crous P.W."/>
            <person name="Fauchery L."/>
            <person name="Girlanda M."/>
            <person name="Hayes R."/>
            <person name="Keri Z."/>
            <person name="LaButti K."/>
            <person name="Lipzen A."/>
            <person name="Lombard V."/>
            <person name="Magnuson J."/>
            <person name="Maillard F."/>
            <person name="Morin E."/>
            <person name="Murat C."/>
            <person name="Nolan M."/>
            <person name="Ohm R."/>
            <person name="Pangilinan J."/>
            <person name="Pereira M."/>
            <person name="Perotto S."/>
            <person name="Peter M."/>
            <person name="Riley R."/>
            <person name="Sitrit Y."/>
            <person name="Stielow B."/>
            <person name="Szollosi G."/>
            <person name="Zifcakova L."/>
            <person name="Stursova M."/>
            <person name="Spatafora J.W."/>
            <person name="Tedersoo L."/>
            <person name="Vaario L.-M."/>
            <person name="Yamada A."/>
            <person name="Yan M."/>
            <person name="Wang P."/>
            <person name="Xu J."/>
            <person name="Bruns T."/>
            <person name="Baldrian P."/>
            <person name="Vilgalys R."/>
            <person name="Henrissat B."/>
            <person name="Grigoriev I.V."/>
            <person name="Hibbett D."/>
            <person name="Nagy L.G."/>
            <person name="Martin F.M."/>
        </authorList>
    </citation>
    <scope>NUCLEOTIDE SEQUENCE</scope>
    <source>
        <strain evidence="2">BED1</strain>
    </source>
</reference>
<sequence>MRPLTLHVSALSDSEYDLYMASLNDLVTDSDTNVQSTSLRDDAHYERTSVGVREVRAWLRGRYSSLLASDIDSILKLFCPNMLPSDTLTGGQFFAALRLVIHAGSGKGVDRTLAFVQASPRPVRAPDVPLPLSPPKRPVQAPPSHPDRQKPPPLIMSSPETNPFTRKSMDHAHGAPQMPPSDPELAPVHPLSRPSKMSHNPFLARDHGMDKTVLPAHALNQGKLPPLPPRKPTSLAAPLRWSSEVVPTPINLMTPSGPPLIPVKPTHVMSPLMKQSLEASKHAQSMKRVEEQLDRERVLQVLKTTSSGSSSAASNTTPSMRTRSLSPSKYFQKQSNGHAAGSASGGSDDATCIPPLPRRRKPSLPSSTSSSLLSLEQVASAALPSPTAAPSRPPLPSRDVAGPGSVPPPTHPHRRPSTSTEPTVNDSQSSSPSSPRVARSRSVTSSSSALPPPPRRKRPESMQLTPTSDGGDLGPFPLIHSAHVRTASSQGLSRHLSLTRNRERDSSDSSPMANFQKTLSQFQLKAQPKLDAVRYKAEAGISKRGYVHHAHLGGTRWREEGEQGLMAGTRWSATNVDRDPDDEPTTDDEPSSGEDQVARRTRGAAPYQDSLTESDNLKWPMGEGWKPL</sequence>
<proteinExistence type="predicted"/>
<accession>A0AAD4BHB8</accession>
<feature type="region of interest" description="Disordered" evidence="1">
    <location>
        <begin position="302"/>
        <end position="513"/>
    </location>
</feature>
<feature type="compositionally biased region" description="Low complexity" evidence="1">
    <location>
        <begin position="363"/>
        <end position="390"/>
    </location>
</feature>
<feature type="compositionally biased region" description="Low complexity" evidence="1">
    <location>
        <begin position="335"/>
        <end position="350"/>
    </location>
</feature>
<evidence type="ECO:0000313" key="3">
    <source>
        <dbReference type="Proteomes" id="UP001194468"/>
    </source>
</evidence>